<sequence>MHKSIPLSIGNPFLLSSTNTIKKDFPPRVKNPMMDSCCSKCYSSGCDNLSDVKVEEHVNDSLSAIKQECFQVSS</sequence>
<evidence type="ECO:0000313" key="2">
    <source>
        <dbReference type="Proteomes" id="UP000039370"/>
    </source>
</evidence>
<dbReference type="AlphaFoldDB" id="A0A0B7I8V3"/>
<protein>
    <submittedName>
        <fullName evidence="1">Uncharacterized protein</fullName>
    </submittedName>
</protein>
<organism evidence="1 2">
    <name type="scientific">Capnocytophaga canimorsus</name>
    <dbReference type="NCBI Taxonomy" id="28188"/>
    <lineage>
        <taxon>Bacteria</taxon>
        <taxon>Pseudomonadati</taxon>
        <taxon>Bacteroidota</taxon>
        <taxon>Flavobacteriia</taxon>
        <taxon>Flavobacteriales</taxon>
        <taxon>Flavobacteriaceae</taxon>
        <taxon>Capnocytophaga</taxon>
    </lineage>
</organism>
<dbReference type="EMBL" id="CDOK01000015">
    <property type="protein sequence ID" value="CEN46492.1"/>
    <property type="molecule type" value="Genomic_DNA"/>
</dbReference>
<name>A0A0B7I8V3_9FLAO</name>
<dbReference type="Proteomes" id="UP000039370">
    <property type="component" value="Unassembled WGS sequence"/>
</dbReference>
<evidence type="ECO:0000313" key="1">
    <source>
        <dbReference type="EMBL" id="CEN46492.1"/>
    </source>
</evidence>
<reference evidence="2" key="1">
    <citation type="submission" date="2015-01" db="EMBL/GenBank/DDBJ databases">
        <authorList>
            <person name="MANFREDI Pablo"/>
        </authorList>
    </citation>
    <scope>NUCLEOTIDE SEQUENCE [LARGE SCALE GENOMIC DNA]</scope>
    <source>
        <strain evidence="2">Cc11</strain>
    </source>
</reference>
<proteinExistence type="predicted"/>
<accession>A0A0B7I8V3</accession>
<gene>
    <name evidence="1" type="ORF">CCAN11_1110001</name>
</gene>